<dbReference type="EMBL" id="CP124582">
    <property type="protein sequence ID" value="WZE67816.1"/>
    <property type="molecule type" value="Genomic_DNA"/>
</dbReference>
<evidence type="ECO:0000313" key="1">
    <source>
        <dbReference type="EMBL" id="WZE67816.1"/>
    </source>
</evidence>
<sequence>MFSSFKLKNLENDVVEYLIKEQDIKKENIDAKGYKANLPGDRRNLVSIKIKGDKKVYSYFKDQETGKIKMESYIDGDREVIVNN</sequence>
<accession>A0AAU6RC77</accession>
<dbReference type="RefSeq" id="WP_420494492.1">
    <property type="nucleotide sequence ID" value="NZ_CP124582.1"/>
</dbReference>
<keyword evidence="1" id="KW-0614">Plasmid</keyword>
<reference evidence="1" key="1">
    <citation type="submission" date="2023-04" db="EMBL/GenBank/DDBJ databases">
        <title>Macrococci isolated from food, foodproducing animals, and human clinical materials.</title>
        <authorList>
            <person name="Maslanova I."/>
            <person name="Svec P."/>
            <person name="Sedlacek I."/>
            <person name="Novakova D."/>
            <person name="Keller J.E."/>
            <person name="Schwendener S."/>
            <person name="Finstrlova A."/>
            <person name="Botka T."/>
            <person name="Kovarovic V."/>
            <person name="Petras P."/>
            <person name="Perreten V."/>
            <person name="Pantucek R."/>
        </authorList>
    </citation>
    <scope>NUCLEOTIDE SEQUENCE</scope>
    <source>
        <strain evidence="1">NRL/St 21/332</strain>
        <plasmid evidence="1">pMP21332_5</plasmid>
    </source>
</reference>
<proteinExistence type="predicted"/>
<protein>
    <submittedName>
        <fullName evidence="1">Uncharacterized protein</fullName>
    </submittedName>
</protein>
<dbReference type="AlphaFoldDB" id="A0AAU6RC77"/>
<name>A0AAU6RC77_9STAP</name>
<geneLocation type="plasmid" evidence="1">
    <name>pMP21332_5</name>
</geneLocation>
<gene>
    <name evidence="1" type="ORF">QA541_11190</name>
</gene>
<organism evidence="1">
    <name type="scientific">Macrococcus psychrotolerans</name>
    <dbReference type="NCBI Taxonomy" id="3039389"/>
    <lineage>
        <taxon>Bacteria</taxon>
        <taxon>Bacillati</taxon>
        <taxon>Bacillota</taxon>
        <taxon>Bacilli</taxon>
        <taxon>Bacillales</taxon>
        <taxon>Staphylococcaceae</taxon>
        <taxon>Macrococcus</taxon>
    </lineage>
</organism>